<evidence type="ECO:0000256" key="1">
    <source>
        <dbReference type="SAM" id="Phobius"/>
    </source>
</evidence>
<evidence type="ECO:0000313" key="4">
    <source>
        <dbReference type="Proteomes" id="UP000006512"/>
    </source>
</evidence>
<dbReference type="STRING" id="715226.ABI_18810"/>
<keyword evidence="1" id="KW-0812">Transmembrane</keyword>
<organism evidence="3 4">
    <name type="scientific">Asticcacaulis biprosthecium C19</name>
    <dbReference type="NCBI Taxonomy" id="715226"/>
    <lineage>
        <taxon>Bacteria</taxon>
        <taxon>Pseudomonadati</taxon>
        <taxon>Pseudomonadota</taxon>
        <taxon>Alphaproteobacteria</taxon>
        <taxon>Caulobacterales</taxon>
        <taxon>Caulobacteraceae</taxon>
        <taxon>Asticcacaulis</taxon>
    </lineage>
</organism>
<dbReference type="PANTHER" id="PTHR30373">
    <property type="entry name" value="UPF0603 PROTEIN YGCG"/>
    <property type="match status" value="1"/>
</dbReference>
<reference evidence="4" key="1">
    <citation type="submission" date="2011-03" db="EMBL/GenBank/DDBJ databases">
        <title>Draft genome sequence of Brevundimonas diminuta.</title>
        <authorList>
            <person name="Brown P.J.B."/>
            <person name="Buechlein A."/>
            <person name="Hemmerich C."/>
            <person name="Brun Y.V."/>
        </authorList>
    </citation>
    <scope>NUCLEOTIDE SEQUENCE [LARGE SCALE GENOMIC DNA]</scope>
    <source>
        <strain evidence="4">C19</strain>
    </source>
</reference>
<keyword evidence="1" id="KW-0472">Membrane</keyword>
<keyword evidence="1" id="KW-1133">Transmembrane helix</keyword>
<sequence length="231" mass="25019">MSTLKIDHSRINAAIARAEAGTSGEITCVVKAKALDYGETPLGWAAAAAMILPLVLAVMGLLPHDWLEGILSSLLGWRSIGVDGNLLTWEAILTYAFFQLAVFAIAYVVIRFTGLKLWLTPLATRRAKVHQKALEQFYARGMHLTAARTGVLIFLAVEEHVVEVIADGGIYDKVDKSFWNDTVAILLKHIKAGDATGGFEEAITVCGAALAQHFPPTDDNPNELPDVLIEI</sequence>
<evidence type="ECO:0000259" key="2">
    <source>
        <dbReference type="Pfam" id="PF04536"/>
    </source>
</evidence>
<feature type="domain" description="TPM" evidence="2">
    <location>
        <begin position="131"/>
        <end position="206"/>
    </location>
</feature>
<dbReference type="Proteomes" id="UP000006512">
    <property type="component" value="Unassembled WGS sequence"/>
</dbReference>
<dbReference type="HOGENOM" id="CLU_086382_0_0_5"/>
<feature type="transmembrane region" description="Helical" evidence="1">
    <location>
        <begin position="42"/>
        <end position="62"/>
    </location>
</feature>
<evidence type="ECO:0000313" key="3">
    <source>
        <dbReference type="EMBL" id="EGF93441.1"/>
    </source>
</evidence>
<name>F4QL66_9CAUL</name>
<protein>
    <recommendedName>
        <fullName evidence="2">TPM domain-containing protein</fullName>
    </recommendedName>
</protein>
<dbReference type="AlphaFoldDB" id="F4QL66"/>
<dbReference type="eggNOG" id="COG3762">
    <property type="taxonomic scope" value="Bacteria"/>
</dbReference>
<proteinExistence type="predicted"/>
<dbReference type="EMBL" id="GL883077">
    <property type="protein sequence ID" value="EGF93441.1"/>
    <property type="molecule type" value="Genomic_DNA"/>
</dbReference>
<dbReference type="OrthoDB" id="5825388at2"/>
<dbReference type="Pfam" id="PF04536">
    <property type="entry name" value="TPM_phosphatase"/>
    <property type="match status" value="1"/>
</dbReference>
<dbReference type="InterPro" id="IPR007621">
    <property type="entry name" value="TPM_dom"/>
</dbReference>
<dbReference type="PANTHER" id="PTHR30373:SF8">
    <property type="entry name" value="BLL7265 PROTEIN"/>
    <property type="match status" value="1"/>
</dbReference>
<dbReference type="Gene3D" id="3.10.310.50">
    <property type="match status" value="1"/>
</dbReference>
<feature type="transmembrane region" description="Helical" evidence="1">
    <location>
        <begin position="92"/>
        <end position="110"/>
    </location>
</feature>
<keyword evidence="4" id="KW-1185">Reference proteome</keyword>
<gene>
    <name evidence="3" type="ORF">ABI_18810</name>
</gene>
<dbReference type="RefSeq" id="WP_006272638.1">
    <property type="nucleotide sequence ID" value="NZ_GL883077.1"/>
</dbReference>
<accession>F4QL66</accession>